<evidence type="ECO:0000313" key="1">
    <source>
        <dbReference type="EMBL" id="MFL4470071.1"/>
    </source>
</evidence>
<evidence type="ECO:0000313" key="2">
    <source>
        <dbReference type="Proteomes" id="UP001627408"/>
    </source>
</evidence>
<dbReference type="Proteomes" id="UP001627408">
    <property type="component" value="Unassembled WGS sequence"/>
</dbReference>
<comment type="caution">
    <text evidence="1">The sequence shown here is derived from an EMBL/GenBank/DDBJ whole genome shotgun (WGS) entry which is preliminary data.</text>
</comment>
<gene>
    <name evidence="1" type="ORF">ACERZ8_09410</name>
</gene>
<proteinExistence type="predicted"/>
<protein>
    <submittedName>
        <fullName evidence="1">Uncharacterized protein</fullName>
    </submittedName>
</protein>
<organism evidence="1 2">
    <name type="scientific">Tateyamaria armeniaca</name>
    <dbReference type="NCBI Taxonomy" id="2518930"/>
    <lineage>
        <taxon>Bacteria</taxon>
        <taxon>Pseudomonadati</taxon>
        <taxon>Pseudomonadota</taxon>
        <taxon>Alphaproteobacteria</taxon>
        <taxon>Rhodobacterales</taxon>
        <taxon>Roseobacteraceae</taxon>
        <taxon>Tateyamaria</taxon>
    </lineage>
</organism>
<name>A0ABW8USJ2_9RHOB</name>
<keyword evidence="2" id="KW-1185">Reference proteome</keyword>
<dbReference type="EMBL" id="JBHDIY010000002">
    <property type="protein sequence ID" value="MFL4470071.1"/>
    <property type="molecule type" value="Genomic_DNA"/>
</dbReference>
<sequence>MELDIKVHDCCFVQMQVVDVMASNQIKERTSVLQSNTQLPIRFETSETIEFWGTWATVAFGL</sequence>
<reference evidence="1 2" key="1">
    <citation type="submission" date="2024-08" db="EMBL/GenBank/DDBJ databases">
        <title>Tateyamaria sp. nov., isolated from marine algae.</title>
        <authorList>
            <person name="Choi B.J."/>
            <person name="Kim J.M."/>
            <person name="Lee J.K."/>
            <person name="Choi D.G."/>
            <person name="Bayburt H."/>
            <person name="Baek J.H."/>
            <person name="Han D.M."/>
            <person name="Jeon C.O."/>
        </authorList>
    </citation>
    <scope>NUCLEOTIDE SEQUENCE [LARGE SCALE GENOMIC DNA]</scope>
    <source>
        <strain evidence="1 2">KMU-156</strain>
    </source>
</reference>
<accession>A0ABW8USJ2</accession>
<dbReference type="RefSeq" id="WP_407591942.1">
    <property type="nucleotide sequence ID" value="NZ_JBHDIY010000002.1"/>
</dbReference>